<evidence type="ECO:0000256" key="1">
    <source>
        <dbReference type="SAM" id="SignalP"/>
    </source>
</evidence>
<protein>
    <submittedName>
        <fullName evidence="2">Uncharacterized protein</fullName>
    </submittedName>
</protein>
<dbReference type="AlphaFoldDB" id="A0A7S3JZ68"/>
<gene>
    <name evidence="2" type="ORF">ALAG00032_LOCUS10700</name>
</gene>
<feature type="chain" id="PRO_5031091454" evidence="1">
    <location>
        <begin position="20"/>
        <end position="147"/>
    </location>
</feature>
<feature type="signal peptide" evidence="1">
    <location>
        <begin position="1"/>
        <end position="19"/>
    </location>
</feature>
<organism evidence="2">
    <name type="scientific">Aureoumbra lagunensis</name>
    <dbReference type="NCBI Taxonomy" id="44058"/>
    <lineage>
        <taxon>Eukaryota</taxon>
        <taxon>Sar</taxon>
        <taxon>Stramenopiles</taxon>
        <taxon>Ochrophyta</taxon>
        <taxon>Pelagophyceae</taxon>
        <taxon>Pelagomonadales</taxon>
        <taxon>Aureoumbra</taxon>
    </lineage>
</organism>
<dbReference type="PROSITE" id="PS51257">
    <property type="entry name" value="PROKAR_LIPOPROTEIN"/>
    <property type="match status" value="1"/>
</dbReference>
<reference evidence="2" key="1">
    <citation type="submission" date="2021-01" db="EMBL/GenBank/DDBJ databases">
        <authorList>
            <person name="Corre E."/>
            <person name="Pelletier E."/>
            <person name="Niang G."/>
            <person name="Scheremetjew M."/>
            <person name="Finn R."/>
            <person name="Kale V."/>
            <person name="Holt S."/>
            <person name="Cochrane G."/>
            <person name="Meng A."/>
            <person name="Brown T."/>
            <person name="Cohen L."/>
        </authorList>
    </citation>
    <scope>NUCLEOTIDE SEQUENCE</scope>
    <source>
        <strain evidence="2">CCMP1510</strain>
    </source>
</reference>
<sequence length="147" mass="16493">MKILLLLLMVFQLLMSCLAACEALGYVGPILRRVITSPRRERILAPPFFLMNNINMKFRGLPMNASRVLLQAHLQECLVSQCSLNAATAKRYTTQGIRAGAAATLVKHRTPEQRIEDLTGVTSEDWLVTYDRVSLERRHEGSRGLGL</sequence>
<keyword evidence="1" id="KW-0732">Signal</keyword>
<name>A0A7S3JZ68_9STRA</name>
<proteinExistence type="predicted"/>
<accession>A0A7S3JZ68</accession>
<evidence type="ECO:0000313" key="2">
    <source>
        <dbReference type="EMBL" id="CAE0369936.1"/>
    </source>
</evidence>
<dbReference type="EMBL" id="HBIJ01016056">
    <property type="protein sequence ID" value="CAE0369936.1"/>
    <property type="molecule type" value="Transcribed_RNA"/>
</dbReference>